<keyword evidence="18" id="KW-0520">NAD</keyword>
<comment type="similarity">
    <text evidence="4">Belongs to the Dus family. Dus3 subfamily.</text>
</comment>
<comment type="caution">
    <text evidence="28">The sequence shown here is derived from an EMBL/GenBank/DDBJ whole genome shotgun (WGS) entry which is preliminary data.</text>
</comment>
<evidence type="ECO:0000313" key="28">
    <source>
        <dbReference type="EMBL" id="KAK2594790.1"/>
    </source>
</evidence>
<evidence type="ECO:0000256" key="22">
    <source>
        <dbReference type="ARBA" id="ARBA00048266"/>
    </source>
</evidence>
<evidence type="ECO:0000256" key="7">
    <source>
        <dbReference type="ARBA" id="ARBA00022490"/>
    </source>
</evidence>
<comment type="cofactor">
    <cofactor evidence="1">
        <name>FMN</name>
        <dbReference type="ChEBI" id="CHEBI:58210"/>
    </cofactor>
</comment>
<dbReference type="InterPro" id="IPR013785">
    <property type="entry name" value="Aldolase_TIM"/>
</dbReference>
<feature type="region of interest" description="Disordered" evidence="26">
    <location>
        <begin position="278"/>
        <end position="307"/>
    </location>
</feature>
<gene>
    <name evidence="28" type="primary">DUS3</name>
    <name evidence="28" type="ORF">QQS21_007477</name>
</gene>
<feature type="region of interest" description="Disordered" evidence="26">
    <location>
        <begin position="129"/>
        <end position="181"/>
    </location>
</feature>
<comment type="subcellular location">
    <subcellularLocation>
        <location evidence="3">Cytoplasm</location>
    </subcellularLocation>
    <subcellularLocation>
        <location evidence="2">Nucleus</location>
    </subcellularLocation>
</comment>
<evidence type="ECO:0000256" key="13">
    <source>
        <dbReference type="ARBA" id="ARBA00022737"/>
    </source>
</evidence>
<feature type="compositionally biased region" description="Basic and acidic residues" evidence="26">
    <location>
        <begin position="56"/>
        <end position="68"/>
    </location>
</feature>
<keyword evidence="16" id="KW-0521">NADP</keyword>
<feature type="compositionally biased region" description="Basic residues" evidence="26">
    <location>
        <begin position="163"/>
        <end position="173"/>
    </location>
</feature>
<evidence type="ECO:0000256" key="12">
    <source>
        <dbReference type="ARBA" id="ARBA00022723"/>
    </source>
</evidence>
<feature type="domain" description="DUS-like FMN-binding" evidence="27">
    <location>
        <begin position="385"/>
        <end position="596"/>
    </location>
</feature>
<dbReference type="GO" id="GO:0005737">
    <property type="term" value="C:cytoplasm"/>
    <property type="evidence" value="ECO:0007669"/>
    <property type="project" value="UniProtKB-SubCell"/>
</dbReference>
<evidence type="ECO:0000256" key="10">
    <source>
        <dbReference type="ARBA" id="ARBA00022664"/>
    </source>
</evidence>
<feature type="compositionally biased region" description="Polar residues" evidence="26">
    <location>
        <begin position="1"/>
        <end position="20"/>
    </location>
</feature>
<dbReference type="Gene3D" id="4.10.1000.10">
    <property type="entry name" value="Zinc finger, CCCH-type"/>
    <property type="match status" value="1"/>
</dbReference>
<comment type="function">
    <text evidence="21">Catalyzes the synthesis of dihydrouridine, a modified base found in the D-loop of most tRNAs. Specifically modifies U47 in cytoplasmic tRNAs. Catalyzes the synthesis of dihydrouridine in some mRNAs, thereby affecting their translation.</text>
</comment>
<evidence type="ECO:0000256" key="14">
    <source>
        <dbReference type="ARBA" id="ARBA00022771"/>
    </source>
</evidence>
<evidence type="ECO:0000256" key="17">
    <source>
        <dbReference type="ARBA" id="ARBA00023002"/>
    </source>
</evidence>
<keyword evidence="13" id="KW-0677">Repeat</keyword>
<evidence type="ECO:0000256" key="16">
    <source>
        <dbReference type="ARBA" id="ARBA00022857"/>
    </source>
</evidence>
<feature type="compositionally biased region" description="Basic and acidic residues" evidence="26">
    <location>
        <begin position="138"/>
        <end position="161"/>
    </location>
</feature>
<feature type="region of interest" description="Disordered" evidence="26">
    <location>
        <begin position="48"/>
        <end position="111"/>
    </location>
</feature>
<dbReference type="FunFam" id="3.20.20.70:FF:000145">
    <property type="entry name" value="tRNA-dihydrouridine(47) synthase [NAD(P)(+)]"/>
    <property type="match status" value="1"/>
</dbReference>
<proteinExistence type="inferred from homology"/>
<evidence type="ECO:0000256" key="2">
    <source>
        <dbReference type="ARBA" id="ARBA00004123"/>
    </source>
</evidence>
<dbReference type="GO" id="GO:0050660">
    <property type="term" value="F:flavin adenine dinucleotide binding"/>
    <property type="evidence" value="ECO:0007669"/>
    <property type="project" value="InterPro"/>
</dbReference>
<dbReference type="PROSITE" id="PS01136">
    <property type="entry name" value="UPF0034"/>
    <property type="match status" value="1"/>
</dbReference>
<keyword evidence="14" id="KW-0863">Zinc-finger</keyword>
<comment type="catalytic activity">
    <reaction evidence="22">
        <text>5,6-dihydrouridine(47) in tRNA + NAD(+) = uridine(47) in tRNA + NADH + H(+)</text>
        <dbReference type="Rhea" id="RHEA:53364"/>
        <dbReference type="Rhea" id="RHEA-COMP:13539"/>
        <dbReference type="Rhea" id="RHEA-COMP:13540"/>
        <dbReference type="ChEBI" id="CHEBI:15378"/>
        <dbReference type="ChEBI" id="CHEBI:57540"/>
        <dbReference type="ChEBI" id="CHEBI:57945"/>
        <dbReference type="ChEBI" id="CHEBI:65315"/>
        <dbReference type="ChEBI" id="CHEBI:74443"/>
        <dbReference type="EC" id="1.3.1.89"/>
    </reaction>
    <physiologicalReaction direction="right-to-left" evidence="22">
        <dbReference type="Rhea" id="RHEA:53366"/>
    </physiologicalReaction>
</comment>
<protein>
    <recommendedName>
        <fullName evidence="6">tRNA-dihydrouridine(47) synthase [NAD(P)(+)]</fullName>
        <ecNumber evidence="5">1.3.1.89</ecNumber>
    </recommendedName>
    <alternativeName>
        <fullName evidence="20">tRNA-dihydrouridine synthase 3</fullName>
    </alternativeName>
</protein>
<evidence type="ECO:0000256" key="19">
    <source>
        <dbReference type="ARBA" id="ARBA00023242"/>
    </source>
</evidence>
<evidence type="ECO:0000256" key="20">
    <source>
        <dbReference type="ARBA" id="ARBA00031322"/>
    </source>
</evidence>
<dbReference type="EMBL" id="JASWJB010000155">
    <property type="protein sequence ID" value="KAK2594790.1"/>
    <property type="molecule type" value="Genomic_DNA"/>
</dbReference>
<evidence type="ECO:0000256" key="1">
    <source>
        <dbReference type="ARBA" id="ARBA00001917"/>
    </source>
</evidence>
<evidence type="ECO:0000256" key="11">
    <source>
        <dbReference type="ARBA" id="ARBA00022694"/>
    </source>
</evidence>
<feature type="domain" description="DUS-like FMN-binding" evidence="27">
    <location>
        <begin position="631"/>
        <end position="682"/>
    </location>
</feature>
<keyword evidence="10" id="KW-0507">mRNA processing</keyword>
<evidence type="ECO:0000313" key="29">
    <source>
        <dbReference type="Proteomes" id="UP001251528"/>
    </source>
</evidence>
<evidence type="ECO:0000256" key="15">
    <source>
        <dbReference type="ARBA" id="ARBA00022833"/>
    </source>
</evidence>
<accession>A0AAJ0CKZ6</accession>
<evidence type="ECO:0000256" key="3">
    <source>
        <dbReference type="ARBA" id="ARBA00004496"/>
    </source>
</evidence>
<evidence type="ECO:0000256" key="21">
    <source>
        <dbReference type="ARBA" id="ARBA00045934"/>
    </source>
</evidence>
<dbReference type="InterPro" id="IPR018517">
    <property type="entry name" value="tRNA_hU_synthase_CS"/>
</dbReference>
<evidence type="ECO:0000256" key="8">
    <source>
        <dbReference type="ARBA" id="ARBA00022630"/>
    </source>
</evidence>
<evidence type="ECO:0000256" key="6">
    <source>
        <dbReference type="ARBA" id="ARBA00022143"/>
    </source>
</evidence>
<comment type="catalytic activity">
    <reaction evidence="23">
        <text>a 5,6-dihydrouridine in mRNA + NAD(+) = a uridine in mRNA + NADH + H(+)</text>
        <dbReference type="Rhea" id="RHEA:69851"/>
        <dbReference type="Rhea" id="RHEA-COMP:14658"/>
        <dbReference type="Rhea" id="RHEA-COMP:17789"/>
        <dbReference type="ChEBI" id="CHEBI:15378"/>
        <dbReference type="ChEBI" id="CHEBI:57540"/>
        <dbReference type="ChEBI" id="CHEBI:57945"/>
        <dbReference type="ChEBI" id="CHEBI:65315"/>
        <dbReference type="ChEBI" id="CHEBI:74443"/>
    </reaction>
    <physiologicalReaction direction="right-to-left" evidence="23">
        <dbReference type="Rhea" id="RHEA:69853"/>
    </physiologicalReaction>
</comment>
<dbReference type="AlphaFoldDB" id="A0AAJ0CKZ6"/>
<evidence type="ECO:0000256" key="18">
    <source>
        <dbReference type="ARBA" id="ARBA00023027"/>
    </source>
</evidence>
<keyword evidence="9" id="KW-0288">FMN</keyword>
<name>A0AAJ0CKZ6_9HYPO</name>
<comment type="catalytic activity">
    <reaction evidence="25">
        <text>5,6-dihydrouridine(47) in tRNA + NADP(+) = uridine(47) in tRNA + NADPH + H(+)</text>
        <dbReference type="Rhea" id="RHEA:53360"/>
        <dbReference type="Rhea" id="RHEA-COMP:13539"/>
        <dbReference type="Rhea" id="RHEA-COMP:13540"/>
        <dbReference type="ChEBI" id="CHEBI:15378"/>
        <dbReference type="ChEBI" id="CHEBI:57783"/>
        <dbReference type="ChEBI" id="CHEBI:58349"/>
        <dbReference type="ChEBI" id="CHEBI:65315"/>
        <dbReference type="ChEBI" id="CHEBI:74443"/>
        <dbReference type="EC" id="1.3.1.89"/>
    </reaction>
    <physiologicalReaction direction="right-to-left" evidence="25">
        <dbReference type="Rhea" id="RHEA:53362"/>
    </physiologicalReaction>
</comment>
<dbReference type="Gene3D" id="3.20.20.70">
    <property type="entry name" value="Aldolase class I"/>
    <property type="match status" value="1"/>
</dbReference>
<dbReference type="PANTHER" id="PTHR45846">
    <property type="entry name" value="TRNA-DIHYDROURIDINE(47) SYNTHASE [NAD(P)(+)]-LIKE"/>
    <property type="match status" value="1"/>
</dbReference>
<keyword evidence="19" id="KW-0539">Nucleus</keyword>
<evidence type="ECO:0000256" key="24">
    <source>
        <dbReference type="ARBA" id="ARBA00049447"/>
    </source>
</evidence>
<dbReference type="GO" id="GO:0005634">
    <property type="term" value="C:nucleus"/>
    <property type="evidence" value="ECO:0007669"/>
    <property type="project" value="UniProtKB-SubCell"/>
</dbReference>
<dbReference type="GO" id="GO:0102265">
    <property type="term" value="F:tRNA-dihydrouridine47 synthase activity"/>
    <property type="evidence" value="ECO:0007669"/>
    <property type="project" value="UniProtKB-EC"/>
</dbReference>
<evidence type="ECO:0000256" key="4">
    <source>
        <dbReference type="ARBA" id="ARBA00005451"/>
    </source>
</evidence>
<dbReference type="PANTHER" id="PTHR45846:SF1">
    <property type="entry name" value="TRNA-DIHYDROURIDINE(47) SYNTHASE [NAD(P)(+)]-LIKE"/>
    <property type="match status" value="1"/>
</dbReference>
<keyword evidence="8" id="KW-0285">Flavoprotein</keyword>
<evidence type="ECO:0000256" key="26">
    <source>
        <dbReference type="SAM" id="MobiDB-lite"/>
    </source>
</evidence>
<keyword evidence="17 28" id="KW-0560">Oxidoreductase</keyword>
<dbReference type="Pfam" id="PF25585">
    <property type="entry name" value="zf-CCCH_DUS3L"/>
    <property type="match status" value="2"/>
</dbReference>
<keyword evidence="29" id="KW-1185">Reference proteome</keyword>
<evidence type="ECO:0000256" key="25">
    <source>
        <dbReference type="ARBA" id="ARBA00049513"/>
    </source>
</evidence>
<feature type="region of interest" description="Disordered" evidence="26">
    <location>
        <begin position="1"/>
        <end position="25"/>
    </location>
</feature>
<evidence type="ECO:0000256" key="5">
    <source>
        <dbReference type="ARBA" id="ARBA00012376"/>
    </source>
</evidence>
<dbReference type="CDD" id="cd02801">
    <property type="entry name" value="DUS_like_FMN"/>
    <property type="match status" value="1"/>
</dbReference>
<reference evidence="28" key="1">
    <citation type="submission" date="2023-06" db="EMBL/GenBank/DDBJ databases">
        <title>Conoideocrella luteorostrata (Hypocreales: Clavicipitaceae), a potential biocontrol fungus for elongate hemlock scale in United States Christmas tree production areas.</title>
        <authorList>
            <person name="Barrett H."/>
            <person name="Lovett B."/>
            <person name="Macias A.M."/>
            <person name="Stajich J.E."/>
            <person name="Kasson M.T."/>
        </authorList>
    </citation>
    <scope>NUCLEOTIDE SEQUENCE</scope>
    <source>
        <strain evidence="28">ARSEF 14590</strain>
    </source>
</reference>
<dbReference type="Pfam" id="PF01207">
    <property type="entry name" value="Dus"/>
    <property type="match status" value="2"/>
</dbReference>
<evidence type="ECO:0000256" key="23">
    <source>
        <dbReference type="ARBA" id="ARBA00048342"/>
    </source>
</evidence>
<dbReference type="Proteomes" id="UP001251528">
    <property type="component" value="Unassembled WGS sequence"/>
</dbReference>
<dbReference type="EC" id="1.3.1.89" evidence="5"/>
<evidence type="ECO:0000259" key="27">
    <source>
        <dbReference type="Pfam" id="PF01207"/>
    </source>
</evidence>
<dbReference type="SUPFAM" id="SSF51395">
    <property type="entry name" value="FMN-linked oxidoreductases"/>
    <property type="match status" value="1"/>
</dbReference>
<organism evidence="28 29">
    <name type="scientific">Conoideocrella luteorostrata</name>
    <dbReference type="NCBI Taxonomy" id="1105319"/>
    <lineage>
        <taxon>Eukaryota</taxon>
        <taxon>Fungi</taxon>
        <taxon>Dikarya</taxon>
        <taxon>Ascomycota</taxon>
        <taxon>Pezizomycotina</taxon>
        <taxon>Sordariomycetes</taxon>
        <taxon>Hypocreomycetidae</taxon>
        <taxon>Hypocreales</taxon>
        <taxon>Clavicipitaceae</taxon>
        <taxon>Conoideocrella</taxon>
    </lineage>
</organism>
<feature type="compositionally biased region" description="Basic and acidic residues" evidence="26">
    <location>
        <begin position="278"/>
        <end position="287"/>
    </location>
</feature>
<sequence>MADNNDSNMTIEEQTSTVQPGSGPAALAKAYNKFNAPMPTDLANVVSRIENGASDSEERAAKRPRMDDLASSTEVSNGEKAGAKDTGTQTKDKGEEPAPITNGLSDRRAGMAPIKKEYVLEVPTSRNANADIMDDDAAEGRRGDARDARDSRDDRDRDGANGKKGKKEKKKKGGQNTDRTYGRFGDAIQLCNSRALYPEFSPHECRYGDNCRMSHDVRKYLEEGRRADVETFDGKCPVFAQYGTCFSGWKCRFVRSHMKEVEHEDGRKELVLVDNSKDKEFSGEDGSKQVQISAGDETNERRPGIYNNVDMGTKIEMNRKRIDFTKADEYIKWMNDESSVNQEFHHRRKGQSTEGIEDLRARYVDPPFKPSEKRRLYFGPETPTLAPLTTQGNLPFRRLCVELGCELTYSEMAMGMPLLQGTKSDWTLLKAHESEVSPPAFKPGRNNFVFDDYDHSRDLKFGAQISGNQPWIVTKAADVLSRFCPQLRLIDLNCGCPIDMLFKSGAGSALLESQAKLERMIRGMNAMSGEIPITAKIRTGVKNSRPTAPSVIGKLAFGSREHRERLGAPGCAAITLHGRSREQRYTKRADWSYIGECAALIKTYNDQKDALADTAAEPDASTLPNAKDGRLYFLGNGDCYSHIEYQQHIEKARVDTVMIGRGALIKPWLFEEIEKGQYLDKSASERLTYIEKYVRYGLDAWGSDELGIGYTRRFLLEWLSFAHRYIPLGVLEYLPPSLNDRPPAYVGRNDLETLMASGNYKDWIKITEMFLGPVHPGFQFQPKHRSNAYEAEG</sequence>
<dbReference type="GO" id="GO:0008270">
    <property type="term" value="F:zinc ion binding"/>
    <property type="evidence" value="ECO:0007669"/>
    <property type="project" value="UniProtKB-KW"/>
</dbReference>
<dbReference type="GO" id="GO:0003723">
    <property type="term" value="F:RNA binding"/>
    <property type="evidence" value="ECO:0007669"/>
    <property type="project" value="TreeGrafter"/>
</dbReference>
<keyword evidence="15" id="KW-0862">Zinc</keyword>
<dbReference type="GO" id="GO:0006397">
    <property type="term" value="P:mRNA processing"/>
    <property type="evidence" value="ECO:0007669"/>
    <property type="project" value="UniProtKB-KW"/>
</dbReference>
<keyword evidence="12" id="KW-0479">Metal-binding</keyword>
<comment type="catalytic activity">
    <reaction evidence="24">
        <text>a 5,6-dihydrouridine in mRNA + NADP(+) = a uridine in mRNA + NADPH + H(+)</text>
        <dbReference type="Rhea" id="RHEA:69855"/>
        <dbReference type="Rhea" id="RHEA-COMP:14658"/>
        <dbReference type="Rhea" id="RHEA-COMP:17789"/>
        <dbReference type="ChEBI" id="CHEBI:15378"/>
        <dbReference type="ChEBI" id="CHEBI:57783"/>
        <dbReference type="ChEBI" id="CHEBI:58349"/>
        <dbReference type="ChEBI" id="CHEBI:65315"/>
        <dbReference type="ChEBI" id="CHEBI:74443"/>
    </reaction>
    <physiologicalReaction direction="right-to-left" evidence="24">
        <dbReference type="Rhea" id="RHEA:69857"/>
    </physiologicalReaction>
</comment>
<keyword evidence="11" id="KW-0819">tRNA processing</keyword>
<dbReference type="InterPro" id="IPR035587">
    <property type="entry name" value="DUS-like_FMN-bd"/>
</dbReference>
<keyword evidence="7" id="KW-0963">Cytoplasm</keyword>
<evidence type="ECO:0000256" key="9">
    <source>
        <dbReference type="ARBA" id="ARBA00022643"/>
    </source>
</evidence>